<gene>
    <name evidence="1" type="ORF">SLS53_004954</name>
</gene>
<protein>
    <submittedName>
        <fullName evidence="1">Uncharacterized protein</fullName>
    </submittedName>
</protein>
<evidence type="ECO:0000313" key="2">
    <source>
        <dbReference type="Proteomes" id="UP001320245"/>
    </source>
</evidence>
<proteinExistence type="predicted"/>
<dbReference type="AlphaFoldDB" id="A0AAN9U7Q9"/>
<organism evidence="1 2">
    <name type="scientific">Cytospora paraplurivora</name>
    <dbReference type="NCBI Taxonomy" id="2898453"/>
    <lineage>
        <taxon>Eukaryota</taxon>
        <taxon>Fungi</taxon>
        <taxon>Dikarya</taxon>
        <taxon>Ascomycota</taxon>
        <taxon>Pezizomycotina</taxon>
        <taxon>Sordariomycetes</taxon>
        <taxon>Sordariomycetidae</taxon>
        <taxon>Diaporthales</taxon>
        <taxon>Cytosporaceae</taxon>
        <taxon>Cytospora</taxon>
    </lineage>
</organism>
<evidence type="ECO:0000313" key="1">
    <source>
        <dbReference type="EMBL" id="KAK7741887.1"/>
    </source>
</evidence>
<comment type="caution">
    <text evidence="1">The sequence shown here is derived from an EMBL/GenBank/DDBJ whole genome shotgun (WGS) entry which is preliminary data.</text>
</comment>
<dbReference type="EMBL" id="JAJSPL020000017">
    <property type="protein sequence ID" value="KAK7741887.1"/>
    <property type="molecule type" value="Genomic_DNA"/>
</dbReference>
<accession>A0AAN9U7Q9</accession>
<sequence>MFRFHQKPDTYDREHAAASLLADGRTFGLEVGGISWYGWWIRTVQVCNAEDISRAALSSAVEA</sequence>
<keyword evidence="2" id="KW-1185">Reference proteome</keyword>
<reference evidence="1 2" key="1">
    <citation type="journal article" date="2023" name="PLoS ONE">
        <title>Cytospora paraplurivora sp. nov. isolated from orchards with fruit tree decline syndrome in Ontario, Canada.</title>
        <authorList>
            <person name="Ilyukhin E."/>
            <person name="Nguyen H.D.T."/>
            <person name="Castle A.J."/>
            <person name="Ellouze W."/>
        </authorList>
    </citation>
    <scope>NUCLEOTIDE SEQUENCE [LARGE SCALE GENOMIC DNA]</scope>
    <source>
        <strain evidence="1 2">FDS-564</strain>
    </source>
</reference>
<name>A0AAN9U7Q9_9PEZI</name>
<dbReference type="Proteomes" id="UP001320245">
    <property type="component" value="Unassembled WGS sequence"/>
</dbReference>